<dbReference type="Proteomes" id="UP000789759">
    <property type="component" value="Unassembled WGS sequence"/>
</dbReference>
<comment type="caution">
    <text evidence="1">The sequence shown here is derived from an EMBL/GenBank/DDBJ whole genome shotgun (WGS) entry which is preliminary data.</text>
</comment>
<organism evidence="1 2">
    <name type="scientific">Cetraspora pellucida</name>
    <dbReference type="NCBI Taxonomy" id="1433469"/>
    <lineage>
        <taxon>Eukaryota</taxon>
        <taxon>Fungi</taxon>
        <taxon>Fungi incertae sedis</taxon>
        <taxon>Mucoromycota</taxon>
        <taxon>Glomeromycotina</taxon>
        <taxon>Glomeromycetes</taxon>
        <taxon>Diversisporales</taxon>
        <taxon>Gigasporaceae</taxon>
        <taxon>Cetraspora</taxon>
    </lineage>
</organism>
<reference evidence="1" key="1">
    <citation type="submission" date="2021-06" db="EMBL/GenBank/DDBJ databases">
        <authorList>
            <person name="Kallberg Y."/>
            <person name="Tangrot J."/>
            <person name="Rosling A."/>
        </authorList>
    </citation>
    <scope>NUCLEOTIDE SEQUENCE</scope>
    <source>
        <strain evidence="1">FL966</strain>
    </source>
</reference>
<evidence type="ECO:0000313" key="2">
    <source>
        <dbReference type="Proteomes" id="UP000789759"/>
    </source>
</evidence>
<dbReference type="OrthoDB" id="2483695at2759"/>
<gene>
    <name evidence="1" type="ORF">CPELLU_LOCUS243</name>
</gene>
<dbReference type="EMBL" id="CAJVQA010000058">
    <property type="protein sequence ID" value="CAG8453004.1"/>
    <property type="molecule type" value="Genomic_DNA"/>
</dbReference>
<sequence length="206" mass="24115">MAQQPGSPRLSLPENQAMIQNNRIQQEINNIRRYFQSPITITPTINGIVDYLNIISDAGDKFERLVLDIYLQANARAIYAENQVANLQTQLTNSQIQLATLQNDYDLFHQAYEAHRTQHNIFKSRELDDRITIHMQKRQISKLLLEKFALGFKNRQTQQQLQEYKTDEAITMHLLNLTKNQYSKWKNKCKTLENDLLLANVQLDNK</sequence>
<evidence type="ECO:0000313" key="1">
    <source>
        <dbReference type="EMBL" id="CAG8453004.1"/>
    </source>
</evidence>
<proteinExistence type="predicted"/>
<name>A0A9N8VEV5_9GLOM</name>
<protein>
    <submittedName>
        <fullName evidence="1">14749_t:CDS:1</fullName>
    </submittedName>
</protein>
<dbReference type="AlphaFoldDB" id="A0A9N8VEV5"/>
<accession>A0A9N8VEV5</accession>
<keyword evidence="2" id="KW-1185">Reference proteome</keyword>